<keyword evidence="3" id="KW-0804">Transcription</keyword>
<feature type="compositionally biased region" description="Low complexity" evidence="5">
    <location>
        <begin position="279"/>
        <end position="293"/>
    </location>
</feature>
<dbReference type="Gene3D" id="1.20.5.170">
    <property type="match status" value="1"/>
</dbReference>
<keyword evidence="4" id="KW-0175">Coiled coil</keyword>
<dbReference type="EMBL" id="MU001632">
    <property type="protein sequence ID" value="KAF2486164.1"/>
    <property type="molecule type" value="Genomic_DNA"/>
</dbReference>
<gene>
    <name evidence="7" type="ORF">BDY17DRAFT_307710</name>
</gene>
<keyword evidence="2" id="KW-0238">DNA-binding</keyword>
<dbReference type="PROSITE" id="PS50217">
    <property type="entry name" value="BZIP"/>
    <property type="match status" value="1"/>
</dbReference>
<organism evidence="7 8">
    <name type="scientific">Neohortaea acidophila</name>
    <dbReference type="NCBI Taxonomy" id="245834"/>
    <lineage>
        <taxon>Eukaryota</taxon>
        <taxon>Fungi</taxon>
        <taxon>Dikarya</taxon>
        <taxon>Ascomycota</taxon>
        <taxon>Pezizomycotina</taxon>
        <taxon>Dothideomycetes</taxon>
        <taxon>Dothideomycetidae</taxon>
        <taxon>Mycosphaerellales</taxon>
        <taxon>Teratosphaeriaceae</taxon>
        <taxon>Neohortaea</taxon>
    </lineage>
</organism>
<dbReference type="SMART" id="SM00338">
    <property type="entry name" value="BRLZ"/>
    <property type="match status" value="1"/>
</dbReference>
<evidence type="ECO:0000256" key="3">
    <source>
        <dbReference type="ARBA" id="ARBA00023163"/>
    </source>
</evidence>
<evidence type="ECO:0000259" key="6">
    <source>
        <dbReference type="PROSITE" id="PS50217"/>
    </source>
</evidence>
<dbReference type="SUPFAM" id="SSF57959">
    <property type="entry name" value="Leucine zipper domain"/>
    <property type="match status" value="1"/>
</dbReference>
<evidence type="ECO:0000256" key="4">
    <source>
        <dbReference type="SAM" id="Coils"/>
    </source>
</evidence>
<dbReference type="GO" id="GO:0005634">
    <property type="term" value="C:nucleus"/>
    <property type="evidence" value="ECO:0007669"/>
    <property type="project" value="TreeGrafter"/>
</dbReference>
<feature type="compositionally biased region" description="Basic and acidic residues" evidence="5">
    <location>
        <begin position="164"/>
        <end position="181"/>
    </location>
</feature>
<name>A0A6A6Q2E6_9PEZI</name>
<evidence type="ECO:0000313" key="7">
    <source>
        <dbReference type="EMBL" id="KAF2486164.1"/>
    </source>
</evidence>
<evidence type="ECO:0000256" key="1">
    <source>
        <dbReference type="ARBA" id="ARBA00023015"/>
    </source>
</evidence>
<dbReference type="PANTHER" id="PTHR23351">
    <property type="entry name" value="FOS TRANSCRIPTION FACTOR-RELATED"/>
    <property type="match status" value="1"/>
</dbReference>
<dbReference type="GO" id="GO:0000978">
    <property type="term" value="F:RNA polymerase II cis-regulatory region sequence-specific DNA binding"/>
    <property type="evidence" value="ECO:0007669"/>
    <property type="project" value="TreeGrafter"/>
</dbReference>
<dbReference type="AlphaFoldDB" id="A0A6A6Q2E6"/>
<reference evidence="7" key="1">
    <citation type="journal article" date="2020" name="Stud. Mycol.">
        <title>101 Dothideomycetes genomes: a test case for predicting lifestyles and emergence of pathogens.</title>
        <authorList>
            <person name="Haridas S."/>
            <person name="Albert R."/>
            <person name="Binder M."/>
            <person name="Bloem J."/>
            <person name="Labutti K."/>
            <person name="Salamov A."/>
            <person name="Andreopoulos B."/>
            <person name="Baker S."/>
            <person name="Barry K."/>
            <person name="Bills G."/>
            <person name="Bluhm B."/>
            <person name="Cannon C."/>
            <person name="Castanera R."/>
            <person name="Culley D."/>
            <person name="Daum C."/>
            <person name="Ezra D."/>
            <person name="Gonzalez J."/>
            <person name="Henrissat B."/>
            <person name="Kuo A."/>
            <person name="Liang C."/>
            <person name="Lipzen A."/>
            <person name="Lutzoni F."/>
            <person name="Magnuson J."/>
            <person name="Mondo S."/>
            <person name="Nolan M."/>
            <person name="Ohm R."/>
            <person name="Pangilinan J."/>
            <person name="Park H.-J."/>
            <person name="Ramirez L."/>
            <person name="Alfaro M."/>
            <person name="Sun H."/>
            <person name="Tritt A."/>
            <person name="Yoshinaga Y."/>
            <person name="Zwiers L.-H."/>
            <person name="Turgeon B."/>
            <person name="Goodwin S."/>
            <person name="Spatafora J."/>
            <person name="Crous P."/>
            <person name="Grigoriev I."/>
        </authorList>
    </citation>
    <scope>NUCLEOTIDE SEQUENCE</scope>
    <source>
        <strain evidence="7">CBS 113389</strain>
    </source>
</reference>
<evidence type="ECO:0000313" key="8">
    <source>
        <dbReference type="Proteomes" id="UP000799767"/>
    </source>
</evidence>
<feature type="domain" description="BZIP" evidence="6">
    <location>
        <begin position="189"/>
        <end position="246"/>
    </location>
</feature>
<feature type="compositionally biased region" description="Low complexity" evidence="5">
    <location>
        <begin position="116"/>
        <end position="129"/>
    </location>
</feature>
<proteinExistence type="predicted"/>
<accession>A0A6A6Q2E6</accession>
<evidence type="ECO:0000256" key="5">
    <source>
        <dbReference type="SAM" id="MobiDB-lite"/>
    </source>
</evidence>
<feature type="compositionally biased region" description="Basic and acidic residues" evidence="5">
    <location>
        <begin position="1"/>
        <end position="13"/>
    </location>
</feature>
<dbReference type="PROSITE" id="PS00036">
    <property type="entry name" value="BZIP_BASIC"/>
    <property type="match status" value="1"/>
</dbReference>
<protein>
    <recommendedName>
        <fullName evidence="6">BZIP domain-containing protein</fullName>
    </recommendedName>
</protein>
<feature type="compositionally biased region" description="Basic residues" evidence="5">
    <location>
        <begin position="153"/>
        <end position="163"/>
    </location>
</feature>
<feature type="coiled-coil region" evidence="4">
    <location>
        <begin position="215"/>
        <end position="242"/>
    </location>
</feature>
<dbReference type="PANTHER" id="PTHR23351:SF24">
    <property type="entry name" value="ACTIVATING TRANSCRIPTION FACTOR 3-RELATED"/>
    <property type="match status" value="1"/>
</dbReference>
<dbReference type="InterPro" id="IPR004827">
    <property type="entry name" value="bZIP"/>
</dbReference>
<feature type="compositionally biased region" description="Polar residues" evidence="5">
    <location>
        <begin position="130"/>
        <end position="143"/>
    </location>
</feature>
<dbReference type="InterPro" id="IPR000837">
    <property type="entry name" value="AP-1"/>
</dbReference>
<keyword evidence="8" id="KW-1185">Reference proteome</keyword>
<keyword evidence="1" id="KW-0805">Transcription regulation</keyword>
<dbReference type="GO" id="GO:0000981">
    <property type="term" value="F:DNA-binding transcription factor activity, RNA polymerase II-specific"/>
    <property type="evidence" value="ECO:0007669"/>
    <property type="project" value="TreeGrafter"/>
</dbReference>
<feature type="region of interest" description="Disordered" evidence="5">
    <location>
        <begin position="1"/>
        <end position="193"/>
    </location>
</feature>
<dbReference type="RefSeq" id="XP_033592733.1">
    <property type="nucleotide sequence ID" value="XM_033735134.1"/>
</dbReference>
<evidence type="ECO:0000256" key="2">
    <source>
        <dbReference type="ARBA" id="ARBA00023125"/>
    </source>
</evidence>
<sequence>MSRRNEHAARELAFDDPSFPPRPSFDFDPDATAFQNFPDDGGIDFDFATALHNPHDPFDATLIPPVSQGVQSTDTSGRHSYPAPAPASTQAQIVSGREDRVNQRFGQITPPDERVSSSSKAPPAHAPPSQQTRGQDPSKLSNEQRARNAANTRHSRSRNAKQQHRADHADSTEAKSEDGQKPGKSLHVQREKNRVAAAKCRAKKKSANEQQAEMASQFSSTNNILTKEIRDLKNQKTEFQNLLLAHRPGVCTCHGIHDYNYGQAQRLVSNARRQVVETSSSSPSQASLASTHSPLSEVSGTMFHGSSMDLSADGMGVHPRAGSFDDPMRYAFNQNGDPDTLHTTSGDPLMHREFAEFLQSSPGSRAGFA</sequence>
<dbReference type="Pfam" id="PF07716">
    <property type="entry name" value="bZIP_2"/>
    <property type="match status" value="1"/>
</dbReference>
<dbReference type="GeneID" id="54476136"/>
<dbReference type="Proteomes" id="UP000799767">
    <property type="component" value="Unassembled WGS sequence"/>
</dbReference>
<dbReference type="OrthoDB" id="295274at2759"/>
<dbReference type="InterPro" id="IPR046347">
    <property type="entry name" value="bZIP_sf"/>
</dbReference>
<feature type="region of interest" description="Disordered" evidence="5">
    <location>
        <begin position="272"/>
        <end position="302"/>
    </location>
</feature>